<evidence type="ECO:0000313" key="1">
    <source>
        <dbReference type="EMBL" id="KAH0906646.1"/>
    </source>
</evidence>
<evidence type="ECO:0000313" key="2">
    <source>
        <dbReference type="Proteomes" id="UP000824890"/>
    </source>
</evidence>
<dbReference type="EMBL" id="JAGKQM010000010">
    <property type="protein sequence ID" value="KAH0906646.1"/>
    <property type="molecule type" value="Genomic_DNA"/>
</dbReference>
<dbReference type="Proteomes" id="UP000824890">
    <property type="component" value="Unassembled WGS sequence"/>
</dbReference>
<name>A0ABQ8BP85_BRANA</name>
<organism evidence="1 2">
    <name type="scientific">Brassica napus</name>
    <name type="common">Rape</name>
    <dbReference type="NCBI Taxonomy" id="3708"/>
    <lineage>
        <taxon>Eukaryota</taxon>
        <taxon>Viridiplantae</taxon>
        <taxon>Streptophyta</taxon>
        <taxon>Embryophyta</taxon>
        <taxon>Tracheophyta</taxon>
        <taxon>Spermatophyta</taxon>
        <taxon>Magnoliopsida</taxon>
        <taxon>eudicotyledons</taxon>
        <taxon>Gunneridae</taxon>
        <taxon>Pentapetalae</taxon>
        <taxon>rosids</taxon>
        <taxon>malvids</taxon>
        <taxon>Brassicales</taxon>
        <taxon>Brassicaceae</taxon>
        <taxon>Brassiceae</taxon>
        <taxon>Brassica</taxon>
    </lineage>
</organism>
<gene>
    <name evidence="1" type="ORF">HID58_038473</name>
</gene>
<proteinExistence type="predicted"/>
<accession>A0ABQ8BP85</accession>
<comment type="caution">
    <text evidence="1">The sequence shown here is derived from an EMBL/GenBank/DDBJ whole genome shotgun (WGS) entry which is preliminary data.</text>
</comment>
<feature type="non-terminal residue" evidence="1">
    <location>
        <position position="1"/>
    </location>
</feature>
<keyword evidence="2" id="KW-1185">Reference proteome</keyword>
<sequence length="91" mass="10441">ELLGQHKLRGLLGIIESSLLFFSEKPRNGRVMDDSFGSLLYITRFLPYFGNMWFGSPNLRYYPQTKNLVCTSNMNNLSLKIAESVTADQIY</sequence>
<reference evidence="1 2" key="1">
    <citation type="submission" date="2021-05" db="EMBL/GenBank/DDBJ databases">
        <title>Genome Assembly of Synthetic Allotetraploid Brassica napus Reveals Homoeologous Exchanges between Subgenomes.</title>
        <authorList>
            <person name="Davis J.T."/>
        </authorList>
    </citation>
    <scope>NUCLEOTIDE SEQUENCE [LARGE SCALE GENOMIC DNA]</scope>
    <source>
        <strain evidence="2">cv. Da-Ae</strain>
        <tissue evidence="1">Seedling</tissue>
    </source>
</reference>
<protein>
    <submittedName>
        <fullName evidence="1">Uncharacterized protein</fullName>
    </submittedName>
</protein>